<protein>
    <submittedName>
        <fullName evidence="10">NKG2-C type II integral membrane protein-like</fullName>
    </submittedName>
</protein>
<proteinExistence type="predicted"/>
<reference evidence="10" key="1">
    <citation type="submission" date="2025-08" db="UniProtKB">
        <authorList>
            <consortium name="RefSeq"/>
        </authorList>
    </citation>
    <scope>IDENTIFICATION</scope>
    <source>
        <tissue evidence="10">Kidney</tissue>
    </source>
</reference>
<keyword evidence="2 7" id="KW-0812">Transmembrane</keyword>
<dbReference type="InterPro" id="IPR001304">
    <property type="entry name" value="C-type_lectin-like"/>
</dbReference>
<comment type="subcellular location">
    <subcellularLocation>
        <location evidence="1">Cell membrane</location>
        <topology evidence="1">Single-pass type II membrane protein</topology>
    </subcellularLocation>
</comment>
<dbReference type="PANTHER" id="PTHR22800:SF250">
    <property type="entry name" value="KILLER CELL LECTIN-LIKE RECEPTOR SUBFAMILY I MEMBER 1"/>
    <property type="match status" value="1"/>
</dbReference>
<organism evidence="9 10">
    <name type="scientific">Dipodomys ordii</name>
    <name type="common">Ord's kangaroo rat</name>
    <dbReference type="NCBI Taxonomy" id="10020"/>
    <lineage>
        <taxon>Eukaryota</taxon>
        <taxon>Metazoa</taxon>
        <taxon>Chordata</taxon>
        <taxon>Craniata</taxon>
        <taxon>Vertebrata</taxon>
        <taxon>Euteleostomi</taxon>
        <taxon>Mammalia</taxon>
        <taxon>Eutheria</taxon>
        <taxon>Euarchontoglires</taxon>
        <taxon>Glires</taxon>
        <taxon>Rodentia</taxon>
        <taxon>Castorimorpha</taxon>
        <taxon>Heteromyidae</taxon>
        <taxon>Dipodomyinae</taxon>
        <taxon>Dipodomys</taxon>
    </lineage>
</organism>
<dbReference type="PANTHER" id="PTHR22800">
    <property type="entry name" value="C-TYPE LECTIN PROTEINS"/>
    <property type="match status" value="1"/>
</dbReference>
<feature type="domain" description="C-type lectin" evidence="8">
    <location>
        <begin position="157"/>
        <end position="262"/>
    </location>
</feature>
<dbReference type="InterPro" id="IPR016186">
    <property type="entry name" value="C-type_lectin-like/link_sf"/>
</dbReference>
<accession>A0A1S3GTV5</accession>
<dbReference type="Proteomes" id="UP000081671">
    <property type="component" value="Unplaced"/>
</dbReference>
<keyword evidence="3" id="KW-0735">Signal-anchor</keyword>
<dbReference type="PROSITE" id="PS50041">
    <property type="entry name" value="C_TYPE_LECTIN_2"/>
    <property type="match status" value="1"/>
</dbReference>
<evidence type="ECO:0000256" key="2">
    <source>
        <dbReference type="ARBA" id="ARBA00022692"/>
    </source>
</evidence>
<keyword evidence="9" id="KW-1185">Reference proteome</keyword>
<dbReference type="Gene3D" id="3.10.100.10">
    <property type="entry name" value="Mannose-Binding Protein A, subunit A"/>
    <property type="match status" value="1"/>
</dbReference>
<dbReference type="GeneID" id="106001100"/>
<dbReference type="KEGG" id="dord:106001100"/>
<name>A0A1S3GTV5_DIPOR</name>
<evidence type="ECO:0000256" key="5">
    <source>
        <dbReference type="ARBA" id="ARBA00023136"/>
    </source>
</evidence>
<dbReference type="OrthoDB" id="7357196at2759"/>
<dbReference type="SUPFAM" id="SSF56436">
    <property type="entry name" value="C-type lectin-like"/>
    <property type="match status" value="1"/>
</dbReference>
<gene>
    <name evidence="10" type="primary">LOC106001100</name>
</gene>
<feature type="compositionally biased region" description="Basic and acidic residues" evidence="6">
    <location>
        <begin position="59"/>
        <end position="87"/>
    </location>
</feature>
<evidence type="ECO:0000313" key="9">
    <source>
        <dbReference type="Proteomes" id="UP000081671"/>
    </source>
</evidence>
<keyword evidence="4 7" id="KW-1133">Transmembrane helix</keyword>
<sequence length="278" mass="31783">MMPSQHNRAKMSRNKPETSLPEVNYAEIKFANSQQKRRQGKMNPSRAAPSEEQISYVELKFHRAPESQPGKRGDQHPRRGTWRDLHTRPAPRSAPWRLTAGILATSCILLMGTVAVLLTRLFSRQGEQTRKALLDPQISPKNEECSCHPSARSCFRFGNSSYQVFDQWTTWEASSKACAELNSHLLRIDSEEELEILSTLEIKGWISFEGVRRNRTAFWTAERLGTQTVVDVQEWTEHHCPYLKGSYIYPRTCSLSNDYTCECHAEVIREPGTGSSRL</sequence>
<evidence type="ECO:0000256" key="6">
    <source>
        <dbReference type="SAM" id="MobiDB-lite"/>
    </source>
</evidence>
<evidence type="ECO:0000259" key="8">
    <source>
        <dbReference type="PROSITE" id="PS50041"/>
    </source>
</evidence>
<dbReference type="Pfam" id="PF00059">
    <property type="entry name" value="Lectin_C"/>
    <property type="match status" value="1"/>
</dbReference>
<dbReference type="GO" id="GO:0002223">
    <property type="term" value="P:stimulatory C-type lectin receptor signaling pathway"/>
    <property type="evidence" value="ECO:0007669"/>
    <property type="project" value="TreeGrafter"/>
</dbReference>
<evidence type="ECO:0000256" key="1">
    <source>
        <dbReference type="ARBA" id="ARBA00004401"/>
    </source>
</evidence>
<dbReference type="AlphaFoldDB" id="A0A1S3GTV5"/>
<evidence type="ECO:0000256" key="4">
    <source>
        <dbReference type="ARBA" id="ARBA00022989"/>
    </source>
</evidence>
<dbReference type="InParanoid" id="A0A1S3GTV5"/>
<evidence type="ECO:0000256" key="7">
    <source>
        <dbReference type="SAM" id="Phobius"/>
    </source>
</evidence>
<dbReference type="FunCoup" id="A0A1S3GTV5">
    <property type="interactions" value="55"/>
</dbReference>
<dbReference type="GO" id="GO:0045954">
    <property type="term" value="P:positive regulation of natural killer cell mediated cytotoxicity"/>
    <property type="evidence" value="ECO:0007669"/>
    <property type="project" value="TreeGrafter"/>
</dbReference>
<dbReference type="InterPro" id="IPR050919">
    <property type="entry name" value="NKG2/CD94_NK_receptors"/>
</dbReference>
<feature type="transmembrane region" description="Helical" evidence="7">
    <location>
        <begin position="98"/>
        <end position="122"/>
    </location>
</feature>
<evidence type="ECO:0000313" key="10">
    <source>
        <dbReference type="RefSeq" id="XP_012891699.1"/>
    </source>
</evidence>
<keyword evidence="5 7" id="KW-0472">Membrane</keyword>
<evidence type="ECO:0000256" key="3">
    <source>
        <dbReference type="ARBA" id="ARBA00022968"/>
    </source>
</evidence>
<feature type="region of interest" description="Disordered" evidence="6">
    <location>
        <begin position="1"/>
        <end position="90"/>
    </location>
</feature>
<dbReference type="RefSeq" id="XP_012891699.1">
    <property type="nucleotide sequence ID" value="XM_013036245.1"/>
</dbReference>
<dbReference type="GO" id="GO:0005886">
    <property type="term" value="C:plasma membrane"/>
    <property type="evidence" value="ECO:0007669"/>
    <property type="project" value="UniProtKB-SubCell"/>
</dbReference>
<dbReference type="InterPro" id="IPR016187">
    <property type="entry name" value="CTDL_fold"/>
</dbReference>